<reference evidence="10 11" key="1">
    <citation type="submission" date="2015-09" db="EMBL/GenBank/DDBJ databases">
        <title>Draft genome sequence of Kouleothrix aurantiaca JCM 19913.</title>
        <authorList>
            <person name="Hemp J."/>
        </authorList>
    </citation>
    <scope>NUCLEOTIDE SEQUENCE [LARGE SCALE GENOMIC DNA]</scope>
    <source>
        <strain evidence="10 11">COM-B</strain>
    </source>
</reference>
<evidence type="ECO:0000256" key="2">
    <source>
        <dbReference type="ARBA" id="ARBA00022485"/>
    </source>
</evidence>
<evidence type="ECO:0000256" key="4">
    <source>
        <dbReference type="ARBA" id="ARBA00022737"/>
    </source>
</evidence>
<dbReference type="InterPro" id="IPR051555">
    <property type="entry name" value="FDH_Electron_Transfer_Unit"/>
</dbReference>
<keyword evidence="11" id="KW-1185">Reference proteome</keyword>
<dbReference type="PATRIC" id="fig|186479.3.peg.1287"/>
<dbReference type="CDD" id="cd10560">
    <property type="entry name" value="FDH-O_like"/>
    <property type="match status" value="1"/>
</dbReference>
<dbReference type="GO" id="GO:0046872">
    <property type="term" value="F:metal ion binding"/>
    <property type="evidence" value="ECO:0007669"/>
    <property type="project" value="UniProtKB-KW"/>
</dbReference>
<evidence type="ECO:0000256" key="1">
    <source>
        <dbReference type="ARBA" id="ARBA00004196"/>
    </source>
</evidence>
<evidence type="ECO:0000256" key="6">
    <source>
        <dbReference type="ARBA" id="ARBA00023014"/>
    </source>
</evidence>
<feature type="binding site" evidence="7">
    <location>
        <position position="157"/>
    </location>
    <ligand>
        <name>[4Fe-4S] cluster</name>
        <dbReference type="ChEBI" id="CHEBI:49883"/>
        <label>2</label>
    </ligand>
</feature>
<feature type="domain" description="4Fe-4S ferredoxin-type" evidence="9">
    <location>
        <begin position="6"/>
        <end position="36"/>
    </location>
</feature>
<dbReference type="PROSITE" id="PS51379">
    <property type="entry name" value="4FE4S_FER_2"/>
    <property type="match status" value="3"/>
</dbReference>
<feature type="binding site" evidence="7">
    <location>
        <position position="126"/>
    </location>
    <ligand>
        <name>[4Fe-4S] cluster</name>
        <dbReference type="ChEBI" id="CHEBI:49883"/>
        <label>4</label>
    </ligand>
</feature>
<feature type="transmembrane region" description="Helical" evidence="8">
    <location>
        <begin position="244"/>
        <end position="266"/>
    </location>
</feature>
<dbReference type="AlphaFoldDB" id="A0A0P9H968"/>
<proteinExistence type="predicted"/>
<dbReference type="InterPro" id="IPR014603">
    <property type="entry name" value="Formate_DH_Fe-S_su"/>
</dbReference>
<name>A0A0P9H968_9CHLR</name>
<feature type="binding site" evidence="7">
    <location>
        <position position="123"/>
    </location>
    <ligand>
        <name>[4Fe-4S] cluster</name>
        <dbReference type="ChEBI" id="CHEBI:49883"/>
        <label>4</label>
    </ligand>
</feature>
<evidence type="ECO:0000259" key="9">
    <source>
        <dbReference type="PROSITE" id="PS51379"/>
    </source>
</evidence>
<keyword evidence="4" id="KW-0677">Repeat</keyword>
<dbReference type="PIRSF" id="PIRSF036298">
    <property type="entry name" value="FDH_4Fe4S"/>
    <property type="match status" value="1"/>
</dbReference>
<organism evidence="10 11">
    <name type="scientific">Kouleothrix aurantiaca</name>
    <dbReference type="NCBI Taxonomy" id="186479"/>
    <lineage>
        <taxon>Bacteria</taxon>
        <taxon>Bacillati</taxon>
        <taxon>Chloroflexota</taxon>
        <taxon>Chloroflexia</taxon>
        <taxon>Chloroflexales</taxon>
        <taxon>Roseiflexineae</taxon>
        <taxon>Roseiflexaceae</taxon>
        <taxon>Kouleothrix</taxon>
    </lineage>
</organism>
<feature type="binding site" evidence="7">
    <location>
        <position position="18"/>
    </location>
    <ligand>
        <name>[4Fe-4S] cluster</name>
        <dbReference type="ChEBI" id="CHEBI:49883"/>
        <label>1</label>
    </ligand>
</feature>
<sequence length="287" mass="30833">MAQVPVGFYTDTSVCIGCKACQVACHQWNDLPADLAAQPDASAPGATRPITGDSYDNTGSLSANNWRHVKFIEQINPERTETAWLMMSDVCKHCVNAPCLEVCPTGAIIRTEFDTVYIQEPVCNGCRDCIAACPFGVIHMSGAENAGKGTAKKCTLCYDRLQHSLTPACAQACPTESIQFGPIDELRKRAEGRLQQLQSEGFSKAQLYGADEKILGGLNSFYLLLDQPSVYGLPDNPKVPSRSVLPASLLSIGSAIAVGLAALFSFRVRRVNQLQGGESGVKGQESE</sequence>
<dbReference type="Proteomes" id="UP000050509">
    <property type="component" value="Unassembled WGS sequence"/>
</dbReference>
<keyword evidence="5 7" id="KW-0408">Iron</keyword>
<dbReference type="PROSITE" id="PS00198">
    <property type="entry name" value="4FE4S_FER_1"/>
    <property type="match status" value="1"/>
</dbReference>
<feature type="binding site" evidence="7">
    <location>
        <position position="169"/>
    </location>
    <ligand>
        <name>[4Fe-4S] cluster</name>
        <dbReference type="ChEBI" id="CHEBI:49883"/>
        <label>2</label>
    </ligand>
</feature>
<feature type="binding site" evidence="7">
    <location>
        <position position="15"/>
    </location>
    <ligand>
        <name>[4Fe-4S] cluster</name>
        <dbReference type="ChEBI" id="CHEBI:49883"/>
        <label>1</label>
    </ligand>
</feature>
<dbReference type="GO" id="GO:0051539">
    <property type="term" value="F:4 iron, 4 sulfur cluster binding"/>
    <property type="evidence" value="ECO:0007669"/>
    <property type="project" value="UniProtKB-KW"/>
</dbReference>
<keyword evidence="8" id="KW-0472">Membrane</keyword>
<keyword evidence="6 7" id="KW-0411">Iron-sulfur</keyword>
<feature type="binding site" evidence="7">
    <location>
        <position position="103"/>
    </location>
    <ligand>
        <name>[4Fe-4S] cluster</name>
        <dbReference type="ChEBI" id="CHEBI:49883"/>
        <label>4</label>
    </ligand>
</feature>
<dbReference type="Pfam" id="PF13247">
    <property type="entry name" value="Fer4_11"/>
    <property type="match status" value="1"/>
</dbReference>
<evidence type="ECO:0000256" key="5">
    <source>
        <dbReference type="ARBA" id="ARBA00023004"/>
    </source>
</evidence>
<feature type="binding site" evidence="7">
    <location>
        <position position="173"/>
    </location>
    <ligand>
        <name>[4Fe-4S] cluster</name>
        <dbReference type="ChEBI" id="CHEBI:49883"/>
        <label>1</label>
    </ligand>
</feature>
<comment type="caution">
    <text evidence="10">The sequence shown here is derived from an EMBL/GenBank/DDBJ whole genome shotgun (WGS) entry which is preliminary data.</text>
</comment>
<feature type="binding site" evidence="7">
    <location>
        <position position="91"/>
    </location>
    <ligand>
        <name>[4Fe-4S] cluster</name>
        <dbReference type="ChEBI" id="CHEBI:49883"/>
        <label>3</label>
    </ligand>
</feature>
<feature type="binding site" evidence="7">
    <location>
        <position position="154"/>
    </location>
    <ligand>
        <name>[4Fe-4S] cluster</name>
        <dbReference type="ChEBI" id="CHEBI:49883"/>
        <label>2</label>
    </ligand>
</feature>
<evidence type="ECO:0000313" key="11">
    <source>
        <dbReference type="Proteomes" id="UP000050509"/>
    </source>
</evidence>
<dbReference type="Gene3D" id="3.30.70.20">
    <property type="match status" value="2"/>
</dbReference>
<feature type="binding site" evidence="7">
    <location>
        <position position="99"/>
    </location>
    <ligand>
        <name>[4Fe-4S] cluster</name>
        <dbReference type="ChEBI" id="CHEBI:49883"/>
        <label>3</label>
    </ligand>
</feature>
<evidence type="ECO:0000256" key="8">
    <source>
        <dbReference type="SAM" id="Phobius"/>
    </source>
</evidence>
<keyword evidence="8" id="KW-0812">Transmembrane</keyword>
<feature type="binding site" evidence="7">
    <location>
        <position position="21"/>
    </location>
    <ligand>
        <name>[4Fe-4S] cluster</name>
        <dbReference type="ChEBI" id="CHEBI:49883"/>
        <label>1</label>
    </ligand>
</feature>
<feature type="binding site" evidence="7">
    <location>
        <position position="25"/>
    </location>
    <ligand>
        <name>[4Fe-4S] cluster</name>
        <dbReference type="ChEBI" id="CHEBI:49883"/>
        <label>2</label>
    </ligand>
</feature>
<comment type="subcellular location">
    <subcellularLocation>
        <location evidence="1">Cell envelope</location>
    </subcellularLocation>
</comment>
<evidence type="ECO:0000256" key="7">
    <source>
        <dbReference type="PIRSR" id="PIRSR036298-50"/>
    </source>
</evidence>
<feature type="binding site" evidence="7">
    <location>
        <position position="133"/>
    </location>
    <ligand>
        <name>[4Fe-4S] cluster</name>
        <dbReference type="ChEBI" id="CHEBI:49883"/>
        <label>3</label>
    </ligand>
</feature>
<dbReference type="GO" id="GO:0045333">
    <property type="term" value="P:cellular respiration"/>
    <property type="evidence" value="ECO:0007669"/>
    <property type="project" value="InterPro"/>
</dbReference>
<dbReference type="EMBL" id="LJCR01001298">
    <property type="protein sequence ID" value="KPV50618.1"/>
    <property type="molecule type" value="Genomic_DNA"/>
</dbReference>
<feature type="binding site" evidence="7">
    <location>
        <position position="94"/>
    </location>
    <ligand>
        <name>[4Fe-4S] cluster</name>
        <dbReference type="ChEBI" id="CHEBI:49883"/>
        <label>3</label>
    </ligand>
</feature>
<feature type="domain" description="4Fe-4S ferredoxin-type" evidence="9">
    <location>
        <begin position="82"/>
        <end position="113"/>
    </location>
</feature>
<dbReference type="PANTHER" id="PTHR43545:SF6">
    <property type="entry name" value="FORMATE DEHYDROGENASE, NITRATE-INDUCIBLE, IRON-SULFUR SUBUNIT"/>
    <property type="match status" value="1"/>
</dbReference>
<feature type="domain" description="4Fe-4S ferredoxin-type" evidence="9">
    <location>
        <begin position="114"/>
        <end position="143"/>
    </location>
</feature>
<dbReference type="GO" id="GO:0030313">
    <property type="term" value="C:cell envelope"/>
    <property type="evidence" value="ECO:0007669"/>
    <property type="project" value="UniProtKB-SubCell"/>
</dbReference>
<gene>
    <name evidence="10" type="ORF">SE17_25880</name>
</gene>
<dbReference type="InterPro" id="IPR017900">
    <property type="entry name" value="4Fe4S_Fe_S_CS"/>
</dbReference>
<dbReference type="InterPro" id="IPR017896">
    <property type="entry name" value="4Fe4S_Fe-S-bd"/>
</dbReference>
<accession>A0A0P9H968</accession>
<comment type="cofactor">
    <cofactor evidence="7">
        <name>[4Fe-4S] cluster</name>
        <dbReference type="ChEBI" id="CHEBI:49883"/>
    </cofactor>
    <text evidence="7">Binds 4 [4Fe-4S] clusters per subunit.</text>
</comment>
<keyword evidence="3 7" id="KW-0479">Metal-binding</keyword>
<protein>
    <submittedName>
        <fullName evidence="10">4Fe-4S ferredoxin</fullName>
    </submittedName>
</protein>
<evidence type="ECO:0000313" key="10">
    <source>
        <dbReference type="EMBL" id="KPV50618.1"/>
    </source>
</evidence>
<dbReference type="GO" id="GO:0015944">
    <property type="term" value="P:formate oxidation"/>
    <property type="evidence" value="ECO:0007669"/>
    <property type="project" value="InterPro"/>
</dbReference>
<evidence type="ECO:0000256" key="3">
    <source>
        <dbReference type="ARBA" id="ARBA00022723"/>
    </source>
</evidence>
<dbReference type="SUPFAM" id="SSF54862">
    <property type="entry name" value="4Fe-4S ferredoxins"/>
    <property type="match status" value="1"/>
</dbReference>
<keyword evidence="8" id="KW-1133">Transmembrane helix</keyword>
<dbReference type="PANTHER" id="PTHR43545">
    <property type="entry name" value="FORMATE DEHYDROGENASE, NITRATE-INDUCIBLE, IRON-SULFUR SUBUNIT"/>
    <property type="match status" value="1"/>
</dbReference>
<feature type="binding site" evidence="7">
    <location>
        <position position="129"/>
    </location>
    <ligand>
        <name>[4Fe-4S] cluster</name>
        <dbReference type="ChEBI" id="CHEBI:49883"/>
        <label>4</label>
    </ligand>
</feature>
<keyword evidence="2 7" id="KW-0004">4Fe-4S</keyword>